<dbReference type="EMBL" id="CAFBLF010000110">
    <property type="protein sequence ID" value="CAB4868622.1"/>
    <property type="molecule type" value="Genomic_DNA"/>
</dbReference>
<organism evidence="1">
    <name type="scientific">freshwater metagenome</name>
    <dbReference type="NCBI Taxonomy" id="449393"/>
    <lineage>
        <taxon>unclassified sequences</taxon>
        <taxon>metagenomes</taxon>
        <taxon>ecological metagenomes</taxon>
    </lineage>
</organism>
<proteinExistence type="predicted"/>
<dbReference type="AlphaFoldDB" id="A0A6J7DC85"/>
<evidence type="ECO:0000313" key="1">
    <source>
        <dbReference type="EMBL" id="CAB4868622.1"/>
    </source>
</evidence>
<protein>
    <submittedName>
        <fullName evidence="1">Unannotated protein</fullName>
    </submittedName>
</protein>
<name>A0A6J7DC85_9ZZZZ</name>
<accession>A0A6J7DC85</accession>
<gene>
    <name evidence="1" type="ORF">UFOPK3339_00775</name>
</gene>
<reference evidence="1" key="1">
    <citation type="submission" date="2020-05" db="EMBL/GenBank/DDBJ databases">
        <authorList>
            <person name="Chiriac C."/>
            <person name="Salcher M."/>
            <person name="Ghai R."/>
            <person name="Kavagutti S V."/>
        </authorList>
    </citation>
    <scope>NUCLEOTIDE SEQUENCE</scope>
</reference>
<sequence length="103" mass="10698">MPVALPEIDQAQPKSLLDTTGFQVPGTPVNVLPTFTVPVIVGTGAAVNIVAATTAEDALVCVVDAYPALTGVRTTDICFPKSDADNVYVDAVADPILPPSRRH</sequence>